<keyword evidence="2" id="KW-1185">Reference proteome</keyword>
<sequence>MRLIKVLILLAFLPYYGFSSHIFGGYLSMVQVDKSLGKFRIGGSIYLDMNITDPNELINLQRISLNVKIFRKRDGALMNSILLPFNSFSDLIYDNPVCAINRNLSSRELRYSKEIVLNMTDYTDANGYYMAWTRCCRSPDLSNIQNPVNAGLTLYLEFPVLQENGKNVDYSSPEFHAPNGDYICINKDFSFNLSAKGVNSGDNYKYKIVTPYGSTNTQVNSSDVVRAGPYPMIRWNGGYSESAAISGNPSLTIDEATGILKVKASTIGLFAFTVQCEQFRNGVRIGLVRHDFQLPVFDCSNNRPSPAEISYNNNVVTEVNFCPGETVVLTTGTTGGNWNFQWKKNGENIAGATQPTFQISGEGSYSVTKSFKTSCEGDTTSLPVEAKSGLDLKLKASKAKICDGETAILTAIAGSGVMYEWYKDNVSLGRNDPELTINKEGLYELRGRTTGSACNGNQQVRIDLIPSPIISGLAPGYSFCQGDSVSLSVDNNGNESFEWSYNNTLISNKDLNNIWAAKSGKYSVKVTDKSSKCITISPESVVSEYPGLAIEFDSIPPICGLDANTIQLKAKPAGGVFYLANAQISDFVPKNSGIGRFKIEYALPQGNCLTKKVRIVEVKKGLKLSISSKSIMANRGDVIPIVATADESNVQFKWIPDKWLDNAQIANPKITPLGDIQYKVIATSSDGCEAEENVSVFIGERLLIPNAFSPNNDQINDTWEITGLQAYPEAEMWIYDRWGNLVLYHKGSNLNWDGKRNGEVLTGSYVYQLKPYPKQDYIINGRVQIFN</sequence>
<dbReference type="Gene3D" id="2.60.40.10">
    <property type="entry name" value="Immunoglobulins"/>
    <property type="match status" value="3"/>
</dbReference>
<dbReference type="InterPro" id="IPR026341">
    <property type="entry name" value="T9SS_type_B"/>
</dbReference>
<evidence type="ECO:0000313" key="1">
    <source>
        <dbReference type="EMBL" id="SFQ40003.1"/>
    </source>
</evidence>
<dbReference type="AlphaFoldDB" id="A0A1I5Y755"/>
<dbReference type="Proteomes" id="UP000199306">
    <property type="component" value="Unassembled WGS sequence"/>
</dbReference>
<name>A0A1I5Y755_9BACT</name>
<dbReference type="InterPro" id="IPR013783">
    <property type="entry name" value="Ig-like_fold"/>
</dbReference>
<evidence type="ECO:0000313" key="2">
    <source>
        <dbReference type="Proteomes" id="UP000199306"/>
    </source>
</evidence>
<proteinExistence type="predicted"/>
<gene>
    <name evidence="1" type="ORF">SAMN04515674_11763</name>
</gene>
<reference evidence="1 2" key="1">
    <citation type="submission" date="2016-10" db="EMBL/GenBank/DDBJ databases">
        <authorList>
            <person name="de Groot N.N."/>
        </authorList>
    </citation>
    <scope>NUCLEOTIDE SEQUENCE [LARGE SCALE GENOMIC DNA]</scope>
    <source>
        <strain evidence="2">E92,LMG 26720,CCM 7988</strain>
    </source>
</reference>
<protein>
    <submittedName>
        <fullName evidence="1">Gliding motility-associated C-terminal domain-containing protein</fullName>
    </submittedName>
</protein>
<dbReference type="Pfam" id="PF13585">
    <property type="entry name" value="CHU_C"/>
    <property type="match status" value="1"/>
</dbReference>
<dbReference type="NCBIfam" id="TIGR04131">
    <property type="entry name" value="Bac_Flav_CTERM"/>
    <property type="match status" value="1"/>
</dbReference>
<organism evidence="1 2">
    <name type="scientific">Pseudarcicella hirudinis</name>
    <dbReference type="NCBI Taxonomy" id="1079859"/>
    <lineage>
        <taxon>Bacteria</taxon>
        <taxon>Pseudomonadati</taxon>
        <taxon>Bacteroidota</taxon>
        <taxon>Cytophagia</taxon>
        <taxon>Cytophagales</taxon>
        <taxon>Flectobacillaceae</taxon>
        <taxon>Pseudarcicella</taxon>
    </lineage>
</organism>
<accession>A0A1I5Y755</accession>
<dbReference type="EMBL" id="FOXH01000017">
    <property type="protein sequence ID" value="SFQ40003.1"/>
    <property type="molecule type" value="Genomic_DNA"/>
</dbReference>
<dbReference type="STRING" id="1079859.SAMN04515674_11763"/>
<dbReference type="RefSeq" id="WP_092019321.1">
    <property type="nucleotide sequence ID" value="NZ_FOXH01000017.1"/>
</dbReference>
<dbReference type="OrthoDB" id="1490014at2"/>